<sequence length="129" mass="14490">MKRFILFSKVILLGIILGGCYPYATPYTSSYGTNNSSNGQELCVKYQTQSGWSKGYSVDVNVMKGSTLNQKTGTYNYNSYSTYAIIFWSEDQASIIELSYFSGSFTAYGTQGTDQRGRKWQLSKTTLCY</sequence>
<dbReference type="EMBL" id="JAALLS010000057">
    <property type="protein sequence ID" value="NGP90277.1"/>
    <property type="molecule type" value="Genomic_DNA"/>
</dbReference>
<evidence type="ECO:0000313" key="1">
    <source>
        <dbReference type="EMBL" id="NGP90277.1"/>
    </source>
</evidence>
<comment type="caution">
    <text evidence="1">The sequence shown here is derived from an EMBL/GenBank/DDBJ whole genome shotgun (WGS) entry which is preliminary data.</text>
</comment>
<dbReference type="RefSeq" id="WP_165271497.1">
    <property type="nucleotide sequence ID" value="NZ_JAALLS010000057.1"/>
</dbReference>
<dbReference type="PROSITE" id="PS51257">
    <property type="entry name" value="PROKAR_LIPOPROTEIN"/>
    <property type="match status" value="1"/>
</dbReference>
<protein>
    <recommendedName>
        <fullName evidence="3">Lipoprotein</fullName>
    </recommendedName>
</protein>
<dbReference type="Proteomes" id="UP000479132">
    <property type="component" value="Unassembled WGS sequence"/>
</dbReference>
<dbReference type="AlphaFoldDB" id="A0A6M1T7P5"/>
<evidence type="ECO:0008006" key="3">
    <source>
        <dbReference type="Google" id="ProtNLM"/>
    </source>
</evidence>
<evidence type="ECO:0000313" key="2">
    <source>
        <dbReference type="Proteomes" id="UP000479132"/>
    </source>
</evidence>
<accession>A0A6M1T7P5</accession>
<proteinExistence type="predicted"/>
<gene>
    <name evidence="1" type="ORF">G3569_18125</name>
</gene>
<organism evidence="1 2">
    <name type="scientific">Fodinibius halophilus</name>
    <dbReference type="NCBI Taxonomy" id="1736908"/>
    <lineage>
        <taxon>Bacteria</taxon>
        <taxon>Pseudomonadati</taxon>
        <taxon>Balneolota</taxon>
        <taxon>Balneolia</taxon>
        <taxon>Balneolales</taxon>
        <taxon>Balneolaceae</taxon>
        <taxon>Fodinibius</taxon>
    </lineage>
</organism>
<reference evidence="1 2" key="1">
    <citation type="submission" date="2020-02" db="EMBL/GenBank/DDBJ databases">
        <title>Aliifodinibius halophilus 2W32, complete genome.</title>
        <authorList>
            <person name="Li Y."/>
            <person name="Wu S."/>
        </authorList>
    </citation>
    <scope>NUCLEOTIDE SEQUENCE [LARGE SCALE GENOMIC DNA]</scope>
    <source>
        <strain evidence="1 2">2W32</strain>
    </source>
</reference>
<name>A0A6M1T7P5_9BACT</name>
<keyword evidence="2" id="KW-1185">Reference proteome</keyword>